<sequence length="358" mass="40220">MEASSSSTPVAFKVQLDDAQTAHPRLHISLPASFLDSPQTQSHKCEPNLLIRLPPGLFVDPFTFPTSKKSPSRRIEQHSQVQIDDDTTDDPSSSQRKHPPHAILQDREVVKSIQLLNASRKHGELLNHDFTKVELEKGIGYTISARDRQNLDSEDSNLLIREYTAFVISLHRTKVPTIVKHEQMSTGSEGQIDVEPKGQQIDIDVPLHTRYPIPLGTPLTDLKALTQFDWQKFGESVLWPGEGTYHTALLEYPQAFWQCKGEGMLAVDSGVYESRSETELLAPMHDHLTLPFSQSNHLFVLLPPFRTSREPFRIQIPAGRAELTIATQMVTTISLLLAAVLIIIQTTTLSRKVRRSES</sequence>
<dbReference type="InterPro" id="IPR013233">
    <property type="entry name" value="PIG-X/PBN1"/>
</dbReference>
<evidence type="ECO:0000256" key="4">
    <source>
        <dbReference type="ARBA" id="ARBA00022502"/>
    </source>
</evidence>
<evidence type="ECO:0000256" key="1">
    <source>
        <dbReference type="ARBA" id="ARBA00004389"/>
    </source>
</evidence>
<evidence type="ECO:0000256" key="3">
    <source>
        <dbReference type="ARBA" id="ARBA00010345"/>
    </source>
</evidence>
<dbReference type="EMBL" id="KZ819602">
    <property type="protein sequence ID" value="PWN37006.1"/>
    <property type="molecule type" value="Genomic_DNA"/>
</dbReference>
<dbReference type="PANTHER" id="PTHR28650">
    <property type="entry name" value="PHOSPHATIDYLINOSITOL-GLYCAN BIOSYNTHESIS CLASS X PROTEIN"/>
    <property type="match status" value="1"/>
</dbReference>
<dbReference type="PANTHER" id="PTHR28650:SF1">
    <property type="entry name" value="PHOSPHATIDYLINOSITOL-GLYCAN BIOSYNTHESIS CLASS X PROTEIN"/>
    <property type="match status" value="1"/>
</dbReference>
<feature type="transmembrane region" description="Helical" evidence="10">
    <location>
        <begin position="323"/>
        <end position="344"/>
    </location>
</feature>
<comment type="function">
    <text evidence="10">Required for proper folding and/or the stability of a subset of proteins in the endoplasmic reticulum. Component of glycosylphosphatidylinositol-mannosyltransferase 1 which transfers the first of the 4 mannoses in the GPI-anchor precursors during GPI-anchor biosynthesis. Probably acts by stabilizing the mannosyltransferase GPI14.</text>
</comment>
<keyword evidence="7 10" id="KW-1133">Transmembrane helix</keyword>
<dbReference type="AlphaFoldDB" id="A0A316VHI4"/>
<organism evidence="12 13">
    <name type="scientific">Meira miltonrushii</name>
    <dbReference type="NCBI Taxonomy" id="1280837"/>
    <lineage>
        <taxon>Eukaryota</taxon>
        <taxon>Fungi</taxon>
        <taxon>Dikarya</taxon>
        <taxon>Basidiomycota</taxon>
        <taxon>Ustilaginomycotina</taxon>
        <taxon>Exobasidiomycetes</taxon>
        <taxon>Exobasidiales</taxon>
        <taxon>Brachybasidiaceae</taxon>
        <taxon>Meira</taxon>
    </lineage>
</organism>
<evidence type="ECO:0000256" key="11">
    <source>
        <dbReference type="SAM" id="MobiDB-lite"/>
    </source>
</evidence>
<evidence type="ECO:0000256" key="9">
    <source>
        <dbReference type="ARBA" id="ARBA00023180"/>
    </source>
</evidence>
<evidence type="ECO:0000256" key="2">
    <source>
        <dbReference type="ARBA" id="ARBA00004687"/>
    </source>
</evidence>
<dbReference type="GeneID" id="37019903"/>
<dbReference type="Pfam" id="PF08320">
    <property type="entry name" value="PIG-X"/>
    <property type="match status" value="1"/>
</dbReference>
<evidence type="ECO:0000256" key="10">
    <source>
        <dbReference type="RuleBase" id="RU366056"/>
    </source>
</evidence>
<proteinExistence type="inferred from homology"/>
<keyword evidence="4 10" id="KW-0337">GPI-anchor biosynthesis</keyword>
<evidence type="ECO:0000313" key="13">
    <source>
        <dbReference type="Proteomes" id="UP000245771"/>
    </source>
</evidence>
<dbReference type="GO" id="GO:0005789">
    <property type="term" value="C:endoplasmic reticulum membrane"/>
    <property type="evidence" value="ECO:0007669"/>
    <property type="project" value="UniProtKB-SubCell"/>
</dbReference>
<comment type="similarity">
    <text evidence="3 10">Belongs to the PIGX family.</text>
</comment>
<keyword evidence="6 10" id="KW-0256">Endoplasmic reticulum</keyword>
<keyword evidence="9" id="KW-0325">Glycoprotein</keyword>
<keyword evidence="5 10" id="KW-0812">Transmembrane</keyword>
<gene>
    <name evidence="12" type="ORF">FA14DRAFT_159244</name>
</gene>
<dbReference type="UniPathway" id="UPA00196"/>
<evidence type="ECO:0000256" key="5">
    <source>
        <dbReference type="ARBA" id="ARBA00022692"/>
    </source>
</evidence>
<reference evidence="12 13" key="1">
    <citation type="journal article" date="2018" name="Mol. Biol. Evol.">
        <title>Broad Genomic Sampling Reveals a Smut Pathogenic Ancestry of the Fungal Clade Ustilaginomycotina.</title>
        <authorList>
            <person name="Kijpornyongpan T."/>
            <person name="Mondo S.J."/>
            <person name="Barry K."/>
            <person name="Sandor L."/>
            <person name="Lee J."/>
            <person name="Lipzen A."/>
            <person name="Pangilinan J."/>
            <person name="LaButti K."/>
            <person name="Hainaut M."/>
            <person name="Henrissat B."/>
            <person name="Grigoriev I.V."/>
            <person name="Spatafora J.W."/>
            <person name="Aime M.C."/>
        </authorList>
    </citation>
    <scope>NUCLEOTIDE SEQUENCE [LARGE SCALE GENOMIC DNA]</scope>
    <source>
        <strain evidence="12 13">MCA 3882</strain>
    </source>
</reference>
<name>A0A316VHI4_9BASI</name>
<protein>
    <recommendedName>
        <fullName evidence="10">Protein PBN1</fullName>
    </recommendedName>
</protein>
<comment type="subcellular location">
    <subcellularLocation>
        <location evidence="1 10">Endoplasmic reticulum membrane</location>
        <topology evidence="1 10">Single-pass membrane protein</topology>
    </subcellularLocation>
</comment>
<evidence type="ECO:0000256" key="7">
    <source>
        <dbReference type="ARBA" id="ARBA00022989"/>
    </source>
</evidence>
<comment type="pathway">
    <text evidence="2 10">Glycolipid biosynthesis; glycosylphosphatidylinositol-anchor biosynthesis.</text>
</comment>
<evidence type="ECO:0000256" key="8">
    <source>
        <dbReference type="ARBA" id="ARBA00023136"/>
    </source>
</evidence>
<dbReference type="GO" id="GO:0006506">
    <property type="term" value="P:GPI anchor biosynthetic process"/>
    <property type="evidence" value="ECO:0007669"/>
    <property type="project" value="UniProtKB-UniPathway"/>
</dbReference>
<accession>A0A316VHI4</accession>
<evidence type="ECO:0000313" key="12">
    <source>
        <dbReference type="EMBL" id="PWN37006.1"/>
    </source>
</evidence>
<keyword evidence="8 10" id="KW-0472">Membrane</keyword>
<dbReference type="Proteomes" id="UP000245771">
    <property type="component" value="Unassembled WGS sequence"/>
</dbReference>
<dbReference type="InterPro" id="IPR040039">
    <property type="entry name" value="PIGX"/>
</dbReference>
<dbReference type="OrthoDB" id="3357031at2759"/>
<evidence type="ECO:0000256" key="6">
    <source>
        <dbReference type="ARBA" id="ARBA00022824"/>
    </source>
</evidence>
<dbReference type="RefSeq" id="XP_025357308.1">
    <property type="nucleotide sequence ID" value="XM_025498122.1"/>
</dbReference>
<feature type="region of interest" description="Disordered" evidence="11">
    <location>
        <begin position="62"/>
        <end position="101"/>
    </location>
</feature>
<dbReference type="InParanoid" id="A0A316VHI4"/>
<keyword evidence="13" id="KW-1185">Reference proteome</keyword>